<evidence type="ECO:0000256" key="1">
    <source>
        <dbReference type="ARBA" id="ARBA00009108"/>
    </source>
</evidence>
<dbReference type="PANTHER" id="PTHR37313:SF4">
    <property type="entry name" value="CONSERVED MEMBRANE PROTEIN-RELATED"/>
    <property type="match status" value="1"/>
</dbReference>
<reference evidence="4" key="1">
    <citation type="journal article" date="2007" name="Proc. Natl. Acad. Sci. U.S.A.">
        <title>Genome sequencing reveals complex secondary metabolome in the marine actinomycete Salinispora tropica.</title>
        <authorList>
            <person name="Udwary D.W."/>
            <person name="Zeigler L."/>
            <person name="Asolkar R.N."/>
            <person name="Singan V."/>
            <person name="Lapidus A."/>
            <person name="Fenical W."/>
            <person name="Jensen P.R."/>
            <person name="Moore B.S."/>
        </authorList>
    </citation>
    <scope>NUCLEOTIDE SEQUENCE [LARGE SCALE GENOMIC DNA]</scope>
    <source>
        <strain evidence="4">ATCC BAA-916 / DSM 44818 / CNB-440</strain>
    </source>
</reference>
<protein>
    <recommendedName>
        <fullName evidence="5">DUF881 domain-containing protein</fullName>
    </recommendedName>
</protein>
<dbReference type="GO" id="GO:0005886">
    <property type="term" value="C:plasma membrane"/>
    <property type="evidence" value="ECO:0007669"/>
    <property type="project" value="TreeGrafter"/>
</dbReference>
<dbReference type="eggNOG" id="COG3879">
    <property type="taxonomic scope" value="Bacteria"/>
</dbReference>
<name>A4X0Y7_SALTO</name>
<dbReference type="Proteomes" id="UP000000235">
    <property type="component" value="Chromosome"/>
</dbReference>
<gene>
    <name evidence="3" type="ordered locus">Strop_0052</name>
</gene>
<dbReference type="Pfam" id="PF05949">
    <property type="entry name" value="DUF881"/>
    <property type="match status" value="1"/>
</dbReference>
<evidence type="ECO:0000313" key="4">
    <source>
        <dbReference type="Proteomes" id="UP000000235"/>
    </source>
</evidence>
<proteinExistence type="inferred from homology"/>
<dbReference type="HOGENOM" id="CLU_040273_2_1_11"/>
<feature type="region of interest" description="Disordered" evidence="2">
    <location>
        <begin position="141"/>
        <end position="160"/>
    </location>
</feature>
<sequence>MANNVSTASVVRKTRSGHERVFSNTPEGSSERAGTRREEGNPVEYTSGAASWRKVLRRVVAALIQRPRQRRLGWPVGVPLIAAAAGLLFTTTATTAGGTTLREDRRPQLNQLIQDRHTEVAASEQRAAELRATVEARTNALAGSDGTIQQQQERAAASQEPAGFTALTGLGVTVELDDAPRRNDGSLPTGVTNHDLVVHQGDVQAVVNALWAGGAEAMSIMDVRVLATSAVRCVGNTLLLHGRVYSPPFKIVAIGDPAALQRALAESEGVRLFRDLANTYKLGYKETVSTVSVPAFDGSAALRWATVPE</sequence>
<dbReference type="KEGG" id="stp:Strop_0052"/>
<evidence type="ECO:0008006" key="5">
    <source>
        <dbReference type="Google" id="ProtNLM"/>
    </source>
</evidence>
<evidence type="ECO:0000313" key="3">
    <source>
        <dbReference type="EMBL" id="ABP52537.1"/>
    </source>
</evidence>
<dbReference type="STRING" id="369723.Strop_0052"/>
<dbReference type="Gene3D" id="3.30.70.1880">
    <property type="entry name" value="Protein of unknown function DUF881"/>
    <property type="match status" value="1"/>
</dbReference>
<dbReference type="AlphaFoldDB" id="A4X0Y7"/>
<organism evidence="3 4">
    <name type="scientific">Salinispora tropica (strain ATCC BAA-916 / DSM 44818 / JCM 13857 / NBRC 105044 / CNB-440)</name>
    <dbReference type="NCBI Taxonomy" id="369723"/>
    <lineage>
        <taxon>Bacteria</taxon>
        <taxon>Bacillati</taxon>
        <taxon>Actinomycetota</taxon>
        <taxon>Actinomycetes</taxon>
        <taxon>Micromonosporales</taxon>
        <taxon>Micromonosporaceae</taxon>
        <taxon>Salinispora</taxon>
    </lineage>
</organism>
<dbReference type="EMBL" id="CP000667">
    <property type="protein sequence ID" value="ABP52537.1"/>
    <property type="molecule type" value="Genomic_DNA"/>
</dbReference>
<dbReference type="InterPro" id="IPR010273">
    <property type="entry name" value="DUF881"/>
</dbReference>
<comment type="similarity">
    <text evidence="1">Belongs to the UPF0749 family.</text>
</comment>
<feature type="compositionally biased region" description="Basic and acidic residues" evidence="2">
    <location>
        <begin position="29"/>
        <end position="40"/>
    </location>
</feature>
<dbReference type="PANTHER" id="PTHR37313">
    <property type="entry name" value="UPF0749 PROTEIN RV1825"/>
    <property type="match status" value="1"/>
</dbReference>
<feature type="region of interest" description="Disordered" evidence="2">
    <location>
        <begin position="1"/>
        <end position="44"/>
    </location>
</feature>
<evidence type="ECO:0000256" key="2">
    <source>
        <dbReference type="SAM" id="MobiDB-lite"/>
    </source>
</evidence>
<accession>A4X0Y7</accession>
<feature type="compositionally biased region" description="Low complexity" evidence="2">
    <location>
        <begin position="149"/>
        <end position="160"/>
    </location>
</feature>
<keyword evidence="4" id="KW-1185">Reference proteome</keyword>